<accession>A0A7M1SWE3</accession>
<keyword evidence="2" id="KW-1185">Reference proteome</keyword>
<proteinExistence type="predicted"/>
<reference evidence="1 2" key="1">
    <citation type="submission" date="2020-10" db="EMBL/GenBank/DDBJ databases">
        <title>Haloactinobacterium sp. RN3S43, a bacterium isolated from saline soil.</title>
        <authorList>
            <person name="Sun J.-Q."/>
        </authorList>
    </citation>
    <scope>NUCLEOTIDE SEQUENCE [LARGE SCALE GENOMIC DNA]</scope>
    <source>
        <strain evidence="1 2">RN3S43</strain>
    </source>
</reference>
<dbReference type="AlphaFoldDB" id="A0A7M1SWE3"/>
<gene>
    <name evidence="1" type="ORF">IM660_06265</name>
</gene>
<dbReference type="Proteomes" id="UP000593758">
    <property type="component" value="Chromosome"/>
</dbReference>
<evidence type="ECO:0000313" key="1">
    <source>
        <dbReference type="EMBL" id="QOR71865.1"/>
    </source>
</evidence>
<evidence type="ECO:0000313" key="2">
    <source>
        <dbReference type="Proteomes" id="UP000593758"/>
    </source>
</evidence>
<dbReference type="KEGG" id="halt:IM660_06265"/>
<dbReference type="EMBL" id="CP063169">
    <property type="protein sequence ID" value="QOR71865.1"/>
    <property type="molecule type" value="Genomic_DNA"/>
</dbReference>
<sequence length="53" mass="5750">MSSAPPPWQHSGNPTTPDSVAAVNRVMLTRALVDCAAFHSMMDMGQMAWADYP</sequence>
<name>A0A7M1SWE3_9MICO</name>
<protein>
    <submittedName>
        <fullName evidence="1">Uncharacterized protein</fullName>
    </submittedName>
</protein>
<organism evidence="1 2">
    <name type="scientific">Ruania alkalisoli</name>
    <dbReference type="NCBI Taxonomy" id="2779775"/>
    <lineage>
        <taxon>Bacteria</taxon>
        <taxon>Bacillati</taxon>
        <taxon>Actinomycetota</taxon>
        <taxon>Actinomycetes</taxon>
        <taxon>Micrococcales</taxon>
        <taxon>Ruaniaceae</taxon>
        <taxon>Ruania</taxon>
    </lineage>
</organism>
<dbReference type="RefSeq" id="WP_193498517.1">
    <property type="nucleotide sequence ID" value="NZ_CP063169.1"/>
</dbReference>